<proteinExistence type="predicted"/>
<dbReference type="Gene3D" id="2.60.120.200">
    <property type="match status" value="1"/>
</dbReference>
<dbReference type="SUPFAM" id="SSF49899">
    <property type="entry name" value="Concanavalin A-like lectins/glucanases"/>
    <property type="match status" value="1"/>
</dbReference>
<sequence>MKSYINYLNSLWIVLILNLTKYGEAGHCTFEAGTCDWENVHKFDDFDWSVGDCNRFTRKHTDNKDSCAYIESLLKRWAGHRAMLRLPLNHTSAVVSFRVFINTGAGDLNLFLKTSSFKQLLWSSNELEKNKWVYQSLCIIGIRPPAWLLFEATRGWTQDFHQNKLAIFLNLQLIGNPQQTTLR</sequence>
<evidence type="ECO:0000313" key="4">
    <source>
        <dbReference type="Proteomes" id="UP001164746"/>
    </source>
</evidence>
<name>A0ABY7EFR0_MYAAR</name>
<dbReference type="Proteomes" id="UP001164746">
    <property type="component" value="Chromosome 6"/>
</dbReference>
<organism evidence="3 4">
    <name type="scientific">Mya arenaria</name>
    <name type="common">Soft-shell clam</name>
    <dbReference type="NCBI Taxonomy" id="6604"/>
    <lineage>
        <taxon>Eukaryota</taxon>
        <taxon>Metazoa</taxon>
        <taxon>Spiralia</taxon>
        <taxon>Lophotrochozoa</taxon>
        <taxon>Mollusca</taxon>
        <taxon>Bivalvia</taxon>
        <taxon>Autobranchia</taxon>
        <taxon>Heteroconchia</taxon>
        <taxon>Euheterodonta</taxon>
        <taxon>Imparidentia</taxon>
        <taxon>Neoheterodontei</taxon>
        <taxon>Myida</taxon>
        <taxon>Myoidea</taxon>
        <taxon>Myidae</taxon>
        <taxon>Mya</taxon>
    </lineage>
</organism>
<dbReference type="InterPro" id="IPR000998">
    <property type="entry name" value="MAM_dom"/>
</dbReference>
<keyword evidence="4" id="KW-1185">Reference proteome</keyword>
<gene>
    <name evidence="3" type="ORF">MAR_017605</name>
</gene>
<evidence type="ECO:0000313" key="3">
    <source>
        <dbReference type="EMBL" id="WAR07647.1"/>
    </source>
</evidence>
<dbReference type="InterPro" id="IPR013320">
    <property type="entry name" value="ConA-like_dom_sf"/>
</dbReference>
<evidence type="ECO:0000256" key="1">
    <source>
        <dbReference type="SAM" id="SignalP"/>
    </source>
</evidence>
<accession>A0ABY7EFR0</accession>
<evidence type="ECO:0000259" key="2">
    <source>
        <dbReference type="PROSITE" id="PS50060"/>
    </source>
</evidence>
<dbReference type="SMART" id="SM00137">
    <property type="entry name" value="MAM"/>
    <property type="match status" value="1"/>
</dbReference>
<dbReference type="PROSITE" id="PS50060">
    <property type="entry name" value="MAM_2"/>
    <property type="match status" value="1"/>
</dbReference>
<keyword evidence="1" id="KW-0732">Signal</keyword>
<dbReference type="EMBL" id="CP111017">
    <property type="protein sequence ID" value="WAR07647.1"/>
    <property type="molecule type" value="Genomic_DNA"/>
</dbReference>
<protein>
    <recommendedName>
        <fullName evidence="2">MAM domain-containing protein</fullName>
    </recommendedName>
</protein>
<feature type="chain" id="PRO_5047194699" description="MAM domain-containing protein" evidence="1">
    <location>
        <begin position="26"/>
        <end position="183"/>
    </location>
</feature>
<feature type="domain" description="MAM" evidence="2">
    <location>
        <begin position="26"/>
        <end position="167"/>
    </location>
</feature>
<dbReference type="Pfam" id="PF00629">
    <property type="entry name" value="MAM"/>
    <property type="match status" value="1"/>
</dbReference>
<reference evidence="3" key="1">
    <citation type="submission" date="2022-11" db="EMBL/GenBank/DDBJ databases">
        <title>Centuries of genome instability and evolution in soft-shell clam transmissible cancer (bioRxiv).</title>
        <authorList>
            <person name="Hart S.F.M."/>
            <person name="Yonemitsu M.A."/>
            <person name="Giersch R.M."/>
            <person name="Beal B.F."/>
            <person name="Arriagada G."/>
            <person name="Davis B.W."/>
            <person name="Ostrander E.A."/>
            <person name="Goff S.P."/>
            <person name="Metzger M.J."/>
        </authorList>
    </citation>
    <scope>NUCLEOTIDE SEQUENCE</scope>
    <source>
        <strain evidence="3">MELC-2E11</strain>
        <tissue evidence="3">Siphon/mantle</tissue>
    </source>
</reference>
<feature type="signal peptide" evidence="1">
    <location>
        <begin position="1"/>
        <end position="25"/>
    </location>
</feature>